<evidence type="ECO:0000256" key="2">
    <source>
        <dbReference type="ARBA" id="ARBA00005180"/>
    </source>
</evidence>
<keyword evidence="6" id="KW-0328">Glycosyltransferase</keyword>
<gene>
    <name evidence="12" type="ORF">H2201_004147</name>
</gene>
<dbReference type="InterPro" id="IPR000836">
    <property type="entry name" value="PRTase_dom"/>
</dbReference>
<protein>
    <recommendedName>
        <fullName evidence="4">uracil phosphoribosyltransferase</fullName>
        <ecNumber evidence="4">2.4.2.9</ecNumber>
    </recommendedName>
</protein>
<keyword evidence="13" id="KW-1185">Reference proteome</keyword>
<evidence type="ECO:0000256" key="4">
    <source>
        <dbReference type="ARBA" id="ARBA00011894"/>
    </source>
</evidence>
<name>A0ABQ9NYI7_9PEZI</name>
<evidence type="ECO:0000256" key="9">
    <source>
        <dbReference type="ARBA" id="ARBA00023134"/>
    </source>
</evidence>
<dbReference type="SUPFAM" id="SSF53271">
    <property type="entry name" value="PRTase-like"/>
    <property type="match status" value="1"/>
</dbReference>
<evidence type="ECO:0000256" key="5">
    <source>
        <dbReference type="ARBA" id="ARBA00022533"/>
    </source>
</evidence>
<comment type="cofactor">
    <cofactor evidence="1">
        <name>Mg(2+)</name>
        <dbReference type="ChEBI" id="CHEBI:18420"/>
    </cofactor>
</comment>
<dbReference type="CDD" id="cd06223">
    <property type="entry name" value="PRTases_typeI"/>
    <property type="match status" value="1"/>
</dbReference>
<keyword evidence="5" id="KW-0021">Allosteric enzyme</keyword>
<dbReference type="PANTHER" id="PTHR32315:SF4">
    <property type="entry name" value="URACIL PHOSPHORIBOSYLTRANSFERASE, CHLOROPLASTIC"/>
    <property type="match status" value="1"/>
</dbReference>
<evidence type="ECO:0000256" key="10">
    <source>
        <dbReference type="SAM" id="MobiDB-lite"/>
    </source>
</evidence>
<dbReference type="InterPro" id="IPR050054">
    <property type="entry name" value="UPRTase/APRTase"/>
</dbReference>
<comment type="similarity">
    <text evidence="3">Belongs to the UPRTase family.</text>
</comment>
<proteinExistence type="inferred from homology"/>
<evidence type="ECO:0000313" key="13">
    <source>
        <dbReference type="Proteomes" id="UP001172684"/>
    </source>
</evidence>
<feature type="domain" description="Phosphoribosyltransferase" evidence="11">
    <location>
        <begin position="12"/>
        <end position="236"/>
    </location>
</feature>
<dbReference type="InterPro" id="IPR029057">
    <property type="entry name" value="PRTase-like"/>
</dbReference>
<dbReference type="Proteomes" id="UP001172684">
    <property type="component" value="Unassembled WGS sequence"/>
</dbReference>
<accession>A0ABQ9NYI7</accession>
<evidence type="ECO:0000256" key="3">
    <source>
        <dbReference type="ARBA" id="ARBA00009516"/>
    </source>
</evidence>
<evidence type="ECO:0000256" key="7">
    <source>
        <dbReference type="ARBA" id="ARBA00022679"/>
    </source>
</evidence>
<evidence type="ECO:0000256" key="1">
    <source>
        <dbReference type="ARBA" id="ARBA00001946"/>
    </source>
</evidence>
<dbReference type="EMBL" id="JAPDRL010000026">
    <property type="protein sequence ID" value="KAJ9665663.1"/>
    <property type="molecule type" value="Genomic_DNA"/>
</dbReference>
<dbReference type="NCBIfam" id="NF001097">
    <property type="entry name" value="PRK00129.1"/>
    <property type="match status" value="1"/>
</dbReference>
<dbReference type="EC" id="2.4.2.9" evidence="4"/>
<comment type="pathway">
    <text evidence="2">Pyrimidine metabolism; UMP biosynthesis via salvage pathway; UMP from uracil: step 1/1.</text>
</comment>
<evidence type="ECO:0000259" key="11">
    <source>
        <dbReference type="Pfam" id="PF14681"/>
    </source>
</evidence>
<keyword evidence="8" id="KW-0547">Nucleotide-binding</keyword>
<feature type="region of interest" description="Disordered" evidence="10">
    <location>
        <begin position="126"/>
        <end position="151"/>
    </location>
</feature>
<organism evidence="12 13">
    <name type="scientific">Coniosporium apollinis</name>
    <dbReference type="NCBI Taxonomy" id="61459"/>
    <lineage>
        <taxon>Eukaryota</taxon>
        <taxon>Fungi</taxon>
        <taxon>Dikarya</taxon>
        <taxon>Ascomycota</taxon>
        <taxon>Pezizomycotina</taxon>
        <taxon>Dothideomycetes</taxon>
        <taxon>Dothideomycetes incertae sedis</taxon>
        <taxon>Coniosporium</taxon>
    </lineage>
</organism>
<sequence length="239" mass="25427">MASSSLPPNVHVSSHPCLQAKLSQLRSHATNARETKSLIHEIATILSCEALAVALQPQQAGKDKSPLGFEYNTTTISPTHISLVPILRSGLSMTDAVLSVLPDPIPVHHLGLYREKTTLQPVEYYNNLPYHRPPPTTNAPDPSEPSTSTPPSLAIIVDPVIATGATACAAIDTLKDWGVGRIVMLCVIGSEGGLKKAAGEWSEGVEIWVGGVDEELTDKGMLRPGLGDVGDRLFLTMGK</sequence>
<comment type="caution">
    <text evidence="12">The sequence shown here is derived from an EMBL/GenBank/DDBJ whole genome shotgun (WGS) entry which is preliminary data.</text>
</comment>
<evidence type="ECO:0000256" key="6">
    <source>
        <dbReference type="ARBA" id="ARBA00022676"/>
    </source>
</evidence>
<reference evidence="12" key="1">
    <citation type="submission" date="2022-10" db="EMBL/GenBank/DDBJ databases">
        <title>Culturing micro-colonial fungi from biological soil crusts in the Mojave desert and describing Neophaeococcomyces mojavensis, and introducing the new genera and species Taxawa tesnikishii.</title>
        <authorList>
            <person name="Kurbessoian T."/>
            <person name="Stajich J.E."/>
        </authorList>
    </citation>
    <scope>NUCLEOTIDE SEQUENCE</scope>
    <source>
        <strain evidence="12">TK_1</strain>
    </source>
</reference>
<dbReference type="Pfam" id="PF14681">
    <property type="entry name" value="UPRTase"/>
    <property type="match status" value="1"/>
</dbReference>
<keyword evidence="9" id="KW-0342">GTP-binding</keyword>
<evidence type="ECO:0000313" key="12">
    <source>
        <dbReference type="EMBL" id="KAJ9665663.1"/>
    </source>
</evidence>
<dbReference type="Gene3D" id="3.40.50.2020">
    <property type="match status" value="1"/>
</dbReference>
<keyword evidence="7" id="KW-0808">Transferase</keyword>
<evidence type="ECO:0000256" key="8">
    <source>
        <dbReference type="ARBA" id="ARBA00022741"/>
    </source>
</evidence>
<dbReference type="PANTHER" id="PTHR32315">
    <property type="entry name" value="ADENINE PHOSPHORIBOSYLTRANSFERASE"/>
    <property type="match status" value="1"/>
</dbReference>